<organism evidence="2">
    <name type="scientific">mine drainage metagenome</name>
    <dbReference type="NCBI Taxonomy" id="410659"/>
    <lineage>
        <taxon>unclassified sequences</taxon>
        <taxon>metagenomes</taxon>
        <taxon>ecological metagenomes</taxon>
    </lineage>
</organism>
<evidence type="ECO:0000259" key="1">
    <source>
        <dbReference type="Pfam" id="PF07589"/>
    </source>
</evidence>
<dbReference type="EMBL" id="MLJW01000417">
    <property type="protein sequence ID" value="OIQ87555.1"/>
    <property type="molecule type" value="Genomic_DNA"/>
</dbReference>
<evidence type="ECO:0000313" key="2">
    <source>
        <dbReference type="EMBL" id="OIQ87555.1"/>
    </source>
</evidence>
<protein>
    <submittedName>
        <fullName evidence="2">PEP-CTERM motif protein</fullName>
    </submittedName>
</protein>
<feature type="domain" description="Ice-binding protein C-terminal" evidence="1">
    <location>
        <begin position="233"/>
        <end position="257"/>
    </location>
</feature>
<dbReference type="InterPro" id="IPR013424">
    <property type="entry name" value="Ice-binding_C"/>
</dbReference>
<dbReference type="NCBIfam" id="TIGR02595">
    <property type="entry name" value="PEP_CTERM"/>
    <property type="match status" value="1"/>
</dbReference>
<sequence length="267" mass="28543">MMVQKKFAQHSLKATLVAAALMVAHPALADKIEINSFWAGHGGVTINYTGKVWYNQSESVSNYNVSGGSGGFKTYDLTTDPNRKSPFQTFCVDIFHDFNFAVDSIDSSPTGTPSGLSSASILNLNRLYTLYGSDIASKSSSNLNESAFQLAIWAIVNDGSAINQSGIFDLTSGQPLKLSSGSPSGAISLAQEWLNSLANARSAYNAEFLMVQNQGAVGTYGAQDLVYFTPASPVPEPQTYAMLLAGLGLVGFLARRRKNQDDAMNLV</sequence>
<dbReference type="Pfam" id="PF07589">
    <property type="entry name" value="PEP-CTERM"/>
    <property type="match status" value="1"/>
</dbReference>
<name>A0A1J5RD21_9ZZZZ</name>
<dbReference type="NCBIfam" id="NF035944">
    <property type="entry name" value="PEPxxWA-CTERM"/>
    <property type="match status" value="1"/>
</dbReference>
<reference evidence="2" key="1">
    <citation type="submission" date="2016-10" db="EMBL/GenBank/DDBJ databases">
        <title>Sequence of Gallionella enrichment culture.</title>
        <authorList>
            <person name="Poehlein A."/>
            <person name="Muehling M."/>
            <person name="Daniel R."/>
        </authorList>
    </citation>
    <scope>NUCLEOTIDE SEQUENCE</scope>
</reference>
<proteinExistence type="predicted"/>
<accession>A0A1J5RD21</accession>
<comment type="caution">
    <text evidence="2">The sequence shown here is derived from an EMBL/GenBank/DDBJ whole genome shotgun (WGS) entry which is preliminary data.</text>
</comment>
<dbReference type="AlphaFoldDB" id="A0A1J5RD21"/>
<gene>
    <name evidence="2" type="ORF">GALL_306080</name>
</gene>